<proteinExistence type="predicted"/>
<name>A0A4Z0LZV9_9GAMM</name>
<dbReference type="CDD" id="cd02440">
    <property type="entry name" value="AdoMet_MTases"/>
    <property type="match status" value="1"/>
</dbReference>
<organism evidence="1 2">
    <name type="scientific">Mangrovimicrobium sediminis</name>
    <dbReference type="NCBI Taxonomy" id="2562682"/>
    <lineage>
        <taxon>Bacteria</taxon>
        <taxon>Pseudomonadati</taxon>
        <taxon>Pseudomonadota</taxon>
        <taxon>Gammaproteobacteria</taxon>
        <taxon>Cellvibrionales</taxon>
        <taxon>Halieaceae</taxon>
        <taxon>Mangrovimicrobium</taxon>
    </lineage>
</organism>
<dbReference type="Pfam" id="PF07021">
    <property type="entry name" value="MetW"/>
    <property type="match status" value="1"/>
</dbReference>
<reference evidence="1 2" key="1">
    <citation type="submission" date="2019-04" db="EMBL/GenBank/DDBJ databases">
        <title>Taxonomy of novel Haliea sp. from mangrove soil of West Coast of India.</title>
        <authorList>
            <person name="Verma A."/>
            <person name="Kumar P."/>
            <person name="Krishnamurthi S."/>
        </authorList>
    </citation>
    <scope>NUCLEOTIDE SEQUENCE [LARGE SCALE GENOMIC DNA]</scope>
    <source>
        <strain evidence="1 2">SAOS-164</strain>
    </source>
</reference>
<dbReference type="InterPro" id="IPR029063">
    <property type="entry name" value="SAM-dependent_MTases_sf"/>
</dbReference>
<accession>A0A4Z0LZV9</accession>
<dbReference type="InterPro" id="IPR010743">
    <property type="entry name" value="Methionine_synth_MetW"/>
</dbReference>
<dbReference type="SUPFAM" id="SSF53335">
    <property type="entry name" value="S-adenosyl-L-methionine-dependent methyltransferases"/>
    <property type="match status" value="1"/>
</dbReference>
<dbReference type="EMBL" id="SRLE01000009">
    <property type="protein sequence ID" value="TGD72726.1"/>
    <property type="molecule type" value="Genomic_DNA"/>
</dbReference>
<sequence>MRQDLTHIVRWIAPGSRVLDLGCGDGEFLQQLRERLEVRGTGLEIDDGRITTAMGRGLDIIKQNMDEGLGNFPDQSFDTVVLAHALQAVRHPDLVLAEMLRIGRECIVTFPNFGQWRCRLHLGVFGRMPVSRLMPYSWYDTPNIHFCTVRDFEVLCREQGIRILARDMVGGPGGENRLMARFWPNLFATTAIYHITR</sequence>
<dbReference type="Gene3D" id="3.40.50.150">
    <property type="entry name" value="Vaccinia Virus protein VP39"/>
    <property type="match status" value="1"/>
</dbReference>
<evidence type="ECO:0000313" key="1">
    <source>
        <dbReference type="EMBL" id="TGD72726.1"/>
    </source>
</evidence>
<dbReference type="AlphaFoldDB" id="A0A4Z0LZV9"/>
<gene>
    <name evidence="1" type="primary">metW</name>
    <name evidence="1" type="ORF">E4634_14505</name>
</gene>
<dbReference type="RefSeq" id="WP_135445122.1">
    <property type="nucleotide sequence ID" value="NZ_SRLE01000009.1"/>
</dbReference>
<comment type="caution">
    <text evidence="1">The sequence shown here is derived from an EMBL/GenBank/DDBJ whole genome shotgun (WGS) entry which is preliminary data.</text>
</comment>
<evidence type="ECO:0000313" key="2">
    <source>
        <dbReference type="Proteomes" id="UP000298050"/>
    </source>
</evidence>
<protein>
    <submittedName>
        <fullName evidence="1">Methionine biosynthesis protein MetW</fullName>
    </submittedName>
</protein>
<dbReference type="OrthoDB" id="9792690at2"/>
<keyword evidence="2" id="KW-1185">Reference proteome</keyword>
<dbReference type="Proteomes" id="UP000298050">
    <property type="component" value="Unassembled WGS sequence"/>
</dbReference>
<dbReference type="NCBIfam" id="TIGR02081">
    <property type="entry name" value="metW"/>
    <property type="match status" value="1"/>
</dbReference>